<accession>A0ABP7AWU1</accession>
<dbReference type="SUPFAM" id="SSF51182">
    <property type="entry name" value="RmlC-like cupins"/>
    <property type="match status" value="1"/>
</dbReference>
<gene>
    <name evidence="9" type="primary">manA</name>
    <name evidence="9" type="ORF">GCM10022236_50520</name>
</gene>
<reference evidence="10" key="1">
    <citation type="journal article" date="2019" name="Int. J. Syst. Evol. Microbiol.">
        <title>The Global Catalogue of Microorganisms (GCM) 10K type strain sequencing project: providing services to taxonomists for standard genome sequencing and annotation.</title>
        <authorList>
            <consortium name="The Broad Institute Genomics Platform"/>
            <consortium name="The Broad Institute Genome Sequencing Center for Infectious Disease"/>
            <person name="Wu L."/>
            <person name="Ma J."/>
        </authorList>
    </citation>
    <scope>NUCLEOTIDE SEQUENCE [LARGE SCALE GENOMIC DNA]</scope>
    <source>
        <strain evidence="10">JCM 16929</strain>
    </source>
</reference>
<evidence type="ECO:0000256" key="5">
    <source>
        <dbReference type="ARBA" id="ARBA00022723"/>
    </source>
</evidence>
<evidence type="ECO:0000256" key="7">
    <source>
        <dbReference type="ARBA" id="ARBA00023235"/>
    </source>
</evidence>
<dbReference type="NCBIfam" id="TIGR00218">
    <property type="entry name" value="manA"/>
    <property type="match status" value="1"/>
</dbReference>
<dbReference type="PANTHER" id="PTHR10309">
    <property type="entry name" value="MANNOSE-6-PHOSPHATE ISOMERASE"/>
    <property type="match status" value="1"/>
</dbReference>
<feature type="domain" description="Phosphomannose isomerase type I catalytic" evidence="8">
    <location>
        <begin position="2"/>
        <end position="144"/>
    </location>
</feature>
<evidence type="ECO:0000313" key="9">
    <source>
        <dbReference type="EMBL" id="GAA3641705.1"/>
    </source>
</evidence>
<proteinExistence type="inferred from homology"/>
<dbReference type="GO" id="GO:0016853">
    <property type="term" value="F:isomerase activity"/>
    <property type="evidence" value="ECO:0007669"/>
    <property type="project" value="UniProtKB-KW"/>
</dbReference>
<evidence type="ECO:0000256" key="3">
    <source>
        <dbReference type="ARBA" id="ARBA00010772"/>
    </source>
</evidence>
<evidence type="ECO:0000256" key="6">
    <source>
        <dbReference type="ARBA" id="ARBA00022833"/>
    </source>
</evidence>
<sequence length="392" mass="42265">MRRLTGTIQPYAWGSTTTIPELLGVEPTGEPQAELWLGAHPLHPSTVDGAPLTELIAAEPKRVIGAASVDRYGPRLPYLMKVLAAAQPLSLQAHPSRAQAEAGYEREQLLDVPRDAPYRNYRDGWPKPEVLCALEPTEALCGFREPKETYDLFARLGVVSALRLIEPLRDGTDDVLAVVFRRLLQLGRTTFVQTVVDDVVEAAQGNVDPELADFTATAVEVARFYPGDPGVLAALMMNRIEFGPYDAIYLPPGDLHAYLSGGGIEIMANSDNVLRGGLTPKHIDIDELIAVLEFTPSSPTPIPVVEEAPGVFGYQAPAEEFALWRIAQSGVPGSLPGSRSGRVVLVVEGSTRLQTPAGTLSLRRGESAFVYADEDVTYVGDGMLFVGGPGLR</sequence>
<dbReference type="InterPro" id="IPR011051">
    <property type="entry name" value="RmlC_Cupin_sf"/>
</dbReference>
<keyword evidence="6" id="KW-0862">Zinc</keyword>
<dbReference type="InterPro" id="IPR046457">
    <property type="entry name" value="PMI_typeI_cat"/>
</dbReference>
<evidence type="ECO:0000256" key="1">
    <source>
        <dbReference type="ARBA" id="ARBA00000757"/>
    </source>
</evidence>
<dbReference type="PRINTS" id="PR00714">
    <property type="entry name" value="MAN6PISMRASE"/>
</dbReference>
<evidence type="ECO:0000313" key="10">
    <source>
        <dbReference type="Proteomes" id="UP001501490"/>
    </source>
</evidence>
<dbReference type="InterPro" id="IPR001250">
    <property type="entry name" value="Man6P_Isoase-1"/>
</dbReference>
<keyword evidence="5" id="KW-0479">Metal-binding</keyword>
<evidence type="ECO:0000256" key="4">
    <source>
        <dbReference type="ARBA" id="ARBA00011956"/>
    </source>
</evidence>
<comment type="caution">
    <text evidence="9">The sequence shown here is derived from an EMBL/GenBank/DDBJ whole genome shotgun (WGS) entry which is preliminary data.</text>
</comment>
<comment type="cofactor">
    <cofactor evidence="2">
        <name>Zn(2+)</name>
        <dbReference type="ChEBI" id="CHEBI:29105"/>
    </cofactor>
</comment>
<keyword evidence="7 9" id="KW-0413">Isomerase</keyword>
<dbReference type="Proteomes" id="UP001501490">
    <property type="component" value="Unassembled WGS sequence"/>
</dbReference>
<dbReference type="CDD" id="cd07011">
    <property type="entry name" value="cupin_PMI_type_I_N"/>
    <property type="match status" value="1"/>
</dbReference>
<dbReference type="Gene3D" id="1.10.441.10">
    <property type="entry name" value="Phosphomannose Isomerase, domain 2"/>
    <property type="match status" value="1"/>
</dbReference>
<dbReference type="PANTHER" id="PTHR10309:SF0">
    <property type="entry name" value="MANNOSE-6-PHOSPHATE ISOMERASE"/>
    <property type="match status" value="1"/>
</dbReference>
<keyword evidence="10" id="KW-1185">Reference proteome</keyword>
<dbReference type="Gene3D" id="2.60.120.10">
    <property type="entry name" value="Jelly Rolls"/>
    <property type="match status" value="2"/>
</dbReference>
<evidence type="ECO:0000256" key="2">
    <source>
        <dbReference type="ARBA" id="ARBA00001947"/>
    </source>
</evidence>
<dbReference type="InterPro" id="IPR014710">
    <property type="entry name" value="RmlC-like_jellyroll"/>
</dbReference>
<dbReference type="Pfam" id="PF20511">
    <property type="entry name" value="PMI_typeI_cat"/>
    <property type="match status" value="1"/>
</dbReference>
<dbReference type="PIRSF" id="PIRSF001480">
    <property type="entry name" value="Mannose-6-phosphate_isomerase"/>
    <property type="match status" value="1"/>
</dbReference>
<protein>
    <recommendedName>
        <fullName evidence="4">mannose-6-phosphate isomerase</fullName>
        <ecNumber evidence="4">5.3.1.8</ecNumber>
    </recommendedName>
</protein>
<name>A0ABP7AWU1_9ACTN</name>
<organism evidence="9 10">
    <name type="scientific">Microlunatus ginsengisoli</name>
    <dbReference type="NCBI Taxonomy" id="363863"/>
    <lineage>
        <taxon>Bacteria</taxon>
        <taxon>Bacillati</taxon>
        <taxon>Actinomycetota</taxon>
        <taxon>Actinomycetes</taxon>
        <taxon>Propionibacteriales</taxon>
        <taxon>Propionibacteriaceae</taxon>
        <taxon>Microlunatus</taxon>
    </lineage>
</organism>
<comment type="similarity">
    <text evidence="3">Belongs to the mannose-6-phosphate isomerase type 1 family.</text>
</comment>
<dbReference type="EMBL" id="BAABAB010000051">
    <property type="protein sequence ID" value="GAA3641705.1"/>
    <property type="molecule type" value="Genomic_DNA"/>
</dbReference>
<evidence type="ECO:0000259" key="8">
    <source>
        <dbReference type="Pfam" id="PF20511"/>
    </source>
</evidence>
<dbReference type="InterPro" id="IPR016305">
    <property type="entry name" value="Mannose-6-P_Isomerase"/>
</dbReference>
<dbReference type="EC" id="5.3.1.8" evidence="4"/>
<comment type="catalytic activity">
    <reaction evidence="1">
        <text>D-mannose 6-phosphate = D-fructose 6-phosphate</text>
        <dbReference type="Rhea" id="RHEA:12356"/>
        <dbReference type="ChEBI" id="CHEBI:58735"/>
        <dbReference type="ChEBI" id="CHEBI:61527"/>
        <dbReference type="EC" id="5.3.1.8"/>
    </reaction>
</comment>